<sequence length="626" mass="66009">MKSALPPAAVGWTPDPAAALAPGDSGFSLWGDTVSPAGPALGVAGAEVAPAGSAGLAGAALPRVLRTYVIARAALGLGLLAAPIMLLLAGTRIAWPVVALSAVYAVQAVLLSVWPQLRGPAAPASPARHWLATVGVDLLVFSLLRLLEPSDQLNYAALLVLPTLMAGVLMPRRLALGVAALVVLLLLGSVLSVGGLQANTMASLSQAGLAGAGFFAIALLASELAQRLAGEEASARSHLALARQQTLLNQVVIEEMSEGVLVVDRQGVLRAINPAAERLLGLVSAQALLQPMSAQAPLRGLQVVLGQAFAAGHWPESARELAVLLPDGSPRTLVLRARFTRRVGLASDGAVAQEIGVIFLEDARAVQARARQDKLAAMGRMSAGIAHEIRNPLAAISQANALLLEDELLVGTPQRLARIVADNAQRLRRIVDDVLTTASLPLQPPSAIDLGRLLPLWCEEWCQAADDPARARQRLSLQMPSADAALTALFDAEHLRRVLVNLLDNAGRHASQDPAAVQVQLRLHPQRRRLALSVASDGERIDADTERHLFEPFFSTRSRGTGLGLYICRELCARHGATIDYLPATVASRHPNLFRIVLRQPPDDAPTDPSPAAARSPTEAPRSARR</sequence>
<proteinExistence type="predicted"/>
<feature type="transmembrane region" description="Helical" evidence="10">
    <location>
        <begin position="95"/>
        <end position="117"/>
    </location>
</feature>
<dbReference type="SUPFAM" id="SSF47384">
    <property type="entry name" value="Homodimeric domain of signal transducing histidine kinase"/>
    <property type="match status" value="1"/>
</dbReference>
<keyword evidence="6" id="KW-0418">Kinase</keyword>
<keyword evidence="14" id="KW-1185">Reference proteome</keyword>
<protein>
    <recommendedName>
        <fullName evidence="2">histidine kinase</fullName>
        <ecNumber evidence="2">2.7.13.3</ecNumber>
    </recommendedName>
</protein>
<dbReference type="Pfam" id="PF25323">
    <property type="entry name" value="6TM_PilS"/>
    <property type="match status" value="1"/>
</dbReference>
<dbReference type="PROSITE" id="PS50109">
    <property type="entry name" value="HIS_KIN"/>
    <property type="match status" value="1"/>
</dbReference>
<keyword evidence="10" id="KW-0472">Membrane</keyword>
<dbReference type="CDD" id="cd00130">
    <property type="entry name" value="PAS"/>
    <property type="match status" value="1"/>
</dbReference>
<dbReference type="InterPro" id="IPR005467">
    <property type="entry name" value="His_kinase_dom"/>
</dbReference>
<dbReference type="Gene3D" id="3.30.450.20">
    <property type="entry name" value="PAS domain"/>
    <property type="match status" value="1"/>
</dbReference>
<evidence type="ECO:0000259" key="12">
    <source>
        <dbReference type="PROSITE" id="PS50112"/>
    </source>
</evidence>
<feature type="domain" description="Histidine kinase" evidence="11">
    <location>
        <begin position="384"/>
        <end position="581"/>
    </location>
</feature>
<feature type="domain" description="PAS" evidence="12">
    <location>
        <begin position="252"/>
        <end position="288"/>
    </location>
</feature>
<evidence type="ECO:0000256" key="3">
    <source>
        <dbReference type="ARBA" id="ARBA00022553"/>
    </source>
</evidence>
<evidence type="ECO:0000313" key="14">
    <source>
        <dbReference type="Proteomes" id="UP001368500"/>
    </source>
</evidence>
<evidence type="ECO:0000256" key="7">
    <source>
        <dbReference type="ARBA" id="ARBA00022840"/>
    </source>
</evidence>
<evidence type="ECO:0000313" key="13">
    <source>
        <dbReference type="EMBL" id="MEK8024584.1"/>
    </source>
</evidence>
<dbReference type="EMBL" id="JBBUTF010000002">
    <property type="protein sequence ID" value="MEK8024584.1"/>
    <property type="molecule type" value="Genomic_DNA"/>
</dbReference>
<keyword evidence="10" id="KW-0812">Transmembrane</keyword>
<feature type="transmembrane region" description="Helical" evidence="10">
    <location>
        <begin position="69"/>
        <end position="89"/>
    </location>
</feature>
<dbReference type="PRINTS" id="PR00344">
    <property type="entry name" value="BCTRLSENSOR"/>
</dbReference>
<dbReference type="SMART" id="SM00387">
    <property type="entry name" value="HATPase_c"/>
    <property type="match status" value="1"/>
</dbReference>
<keyword evidence="5" id="KW-0547">Nucleotide-binding</keyword>
<dbReference type="PANTHER" id="PTHR43065">
    <property type="entry name" value="SENSOR HISTIDINE KINASE"/>
    <property type="match status" value="1"/>
</dbReference>
<dbReference type="CDD" id="cd00075">
    <property type="entry name" value="HATPase"/>
    <property type="match status" value="1"/>
</dbReference>
<keyword evidence="7 13" id="KW-0067">ATP-binding</keyword>
<dbReference type="SUPFAM" id="SSF55874">
    <property type="entry name" value="ATPase domain of HSP90 chaperone/DNA topoisomerase II/histidine kinase"/>
    <property type="match status" value="1"/>
</dbReference>
<organism evidence="13 14">
    <name type="scientific">Pseudaquabacterium rugosum</name>
    <dbReference type="NCBI Taxonomy" id="2984194"/>
    <lineage>
        <taxon>Bacteria</taxon>
        <taxon>Pseudomonadati</taxon>
        <taxon>Pseudomonadota</taxon>
        <taxon>Betaproteobacteria</taxon>
        <taxon>Burkholderiales</taxon>
        <taxon>Sphaerotilaceae</taxon>
        <taxon>Pseudaquabacterium</taxon>
    </lineage>
</organism>
<dbReference type="SMART" id="SM00388">
    <property type="entry name" value="HisKA"/>
    <property type="match status" value="1"/>
</dbReference>
<dbReference type="Pfam" id="PF00989">
    <property type="entry name" value="PAS"/>
    <property type="match status" value="1"/>
</dbReference>
<dbReference type="InterPro" id="IPR035965">
    <property type="entry name" value="PAS-like_dom_sf"/>
</dbReference>
<evidence type="ECO:0000256" key="8">
    <source>
        <dbReference type="ARBA" id="ARBA00023012"/>
    </source>
</evidence>
<dbReference type="Proteomes" id="UP001368500">
    <property type="component" value="Unassembled WGS sequence"/>
</dbReference>
<feature type="transmembrane region" description="Helical" evidence="10">
    <location>
        <begin position="153"/>
        <end position="169"/>
    </location>
</feature>
<accession>A0ABU9B5Y7</accession>
<dbReference type="InterPro" id="IPR003661">
    <property type="entry name" value="HisK_dim/P_dom"/>
</dbReference>
<dbReference type="GO" id="GO:0005524">
    <property type="term" value="F:ATP binding"/>
    <property type="evidence" value="ECO:0007669"/>
    <property type="project" value="UniProtKB-KW"/>
</dbReference>
<evidence type="ECO:0000259" key="11">
    <source>
        <dbReference type="PROSITE" id="PS50109"/>
    </source>
</evidence>
<evidence type="ECO:0000256" key="1">
    <source>
        <dbReference type="ARBA" id="ARBA00000085"/>
    </source>
</evidence>
<evidence type="ECO:0000256" key="9">
    <source>
        <dbReference type="SAM" id="MobiDB-lite"/>
    </source>
</evidence>
<feature type="transmembrane region" description="Helical" evidence="10">
    <location>
        <begin position="176"/>
        <end position="196"/>
    </location>
</feature>
<dbReference type="InterPro" id="IPR000014">
    <property type="entry name" value="PAS"/>
</dbReference>
<comment type="caution">
    <text evidence="13">The sequence shown here is derived from an EMBL/GenBank/DDBJ whole genome shotgun (WGS) entry which is preliminary data.</text>
</comment>
<comment type="catalytic activity">
    <reaction evidence="1">
        <text>ATP + protein L-histidine = ADP + protein N-phospho-L-histidine.</text>
        <dbReference type="EC" id="2.7.13.3"/>
    </reaction>
</comment>
<dbReference type="PANTHER" id="PTHR43065:SF52">
    <property type="entry name" value="SENSOR PROTEIN KINASE PILS"/>
    <property type="match status" value="1"/>
</dbReference>
<dbReference type="SUPFAM" id="SSF55785">
    <property type="entry name" value="PYP-like sensor domain (PAS domain)"/>
    <property type="match status" value="1"/>
</dbReference>
<evidence type="ECO:0000256" key="5">
    <source>
        <dbReference type="ARBA" id="ARBA00022741"/>
    </source>
</evidence>
<dbReference type="Gene3D" id="1.10.287.130">
    <property type="match status" value="1"/>
</dbReference>
<dbReference type="Pfam" id="PF00512">
    <property type="entry name" value="HisKA"/>
    <property type="match status" value="1"/>
</dbReference>
<dbReference type="InterPro" id="IPR013767">
    <property type="entry name" value="PAS_fold"/>
</dbReference>
<dbReference type="RefSeq" id="WP_341372364.1">
    <property type="nucleotide sequence ID" value="NZ_JBBUTF010000002.1"/>
</dbReference>
<dbReference type="Gene3D" id="3.30.565.10">
    <property type="entry name" value="Histidine kinase-like ATPase, C-terminal domain"/>
    <property type="match status" value="1"/>
</dbReference>
<dbReference type="CDD" id="cd00082">
    <property type="entry name" value="HisKA"/>
    <property type="match status" value="1"/>
</dbReference>
<gene>
    <name evidence="13" type="ORF">AACH11_01210</name>
</gene>
<dbReference type="PROSITE" id="PS50112">
    <property type="entry name" value="PAS"/>
    <property type="match status" value="1"/>
</dbReference>
<keyword evidence="10" id="KW-1133">Transmembrane helix</keyword>
<dbReference type="InterPro" id="IPR036097">
    <property type="entry name" value="HisK_dim/P_sf"/>
</dbReference>
<evidence type="ECO:0000256" key="10">
    <source>
        <dbReference type="SAM" id="Phobius"/>
    </source>
</evidence>
<dbReference type="EC" id="2.7.13.3" evidence="2"/>
<dbReference type="InterPro" id="IPR004358">
    <property type="entry name" value="Sig_transdc_His_kin-like_C"/>
</dbReference>
<reference evidence="13 14" key="1">
    <citation type="submission" date="2024-04" db="EMBL/GenBank/DDBJ databases">
        <title>Novel species of the genus Ideonella isolated from streams.</title>
        <authorList>
            <person name="Lu H."/>
        </authorList>
    </citation>
    <scope>NUCLEOTIDE SEQUENCE [LARGE SCALE GENOMIC DNA]</scope>
    <source>
        <strain evidence="13 14">BYS139W</strain>
    </source>
</reference>
<feature type="region of interest" description="Disordered" evidence="9">
    <location>
        <begin position="599"/>
        <end position="626"/>
    </location>
</feature>
<feature type="transmembrane region" description="Helical" evidence="10">
    <location>
        <begin position="129"/>
        <end position="147"/>
    </location>
</feature>
<keyword evidence="3" id="KW-0597">Phosphoprotein</keyword>
<dbReference type="InterPro" id="IPR036890">
    <property type="entry name" value="HATPase_C_sf"/>
</dbReference>
<keyword evidence="4" id="KW-0808">Transferase</keyword>
<evidence type="ECO:0000256" key="2">
    <source>
        <dbReference type="ARBA" id="ARBA00012438"/>
    </source>
</evidence>
<evidence type="ECO:0000256" key="6">
    <source>
        <dbReference type="ARBA" id="ARBA00022777"/>
    </source>
</evidence>
<name>A0ABU9B5Y7_9BURK</name>
<evidence type="ECO:0000256" key="4">
    <source>
        <dbReference type="ARBA" id="ARBA00022679"/>
    </source>
</evidence>
<keyword evidence="8" id="KW-0902">Two-component regulatory system</keyword>
<feature type="transmembrane region" description="Helical" evidence="10">
    <location>
        <begin position="202"/>
        <end position="221"/>
    </location>
</feature>
<dbReference type="InterPro" id="IPR003594">
    <property type="entry name" value="HATPase_dom"/>
</dbReference>
<dbReference type="Pfam" id="PF02518">
    <property type="entry name" value="HATPase_c"/>
    <property type="match status" value="1"/>
</dbReference>